<comment type="caution">
    <text evidence="2">The sequence shown here is derived from an EMBL/GenBank/DDBJ whole genome shotgun (WGS) entry which is preliminary data.</text>
</comment>
<accession>A0AAP0JGS7</accession>
<reference evidence="2 3" key="1">
    <citation type="submission" date="2024-01" db="EMBL/GenBank/DDBJ databases">
        <title>Genome assemblies of Stephania.</title>
        <authorList>
            <person name="Yang L."/>
        </authorList>
    </citation>
    <scope>NUCLEOTIDE SEQUENCE [LARGE SCALE GENOMIC DNA]</scope>
    <source>
        <strain evidence="2">JXDWG</strain>
        <tissue evidence="2">Leaf</tissue>
    </source>
</reference>
<protein>
    <submittedName>
        <fullName evidence="2">Uncharacterized protein</fullName>
    </submittedName>
</protein>
<evidence type="ECO:0000313" key="2">
    <source>
        <dbReference type="EMBL" id="KAK9133096.1"/>
    </source>
</evidence>
<keyword evidence="3" id="KW-1185">Reference proteome</keyword>
<evidence type="ECO:0000256" key="1">
    <source>
        <dbReference type="SAM" id="Phobius"/>
    </source>
</evidence>
<gene>
    <name evidence="2" type="ORF">Scep_012624</name>
</gene>
<dbReference type="EMBL" id="JBBNAG010000005">
    <property type="protein sequence ID" value="KAK9133096.1"/>
    <property type="molecule type" value="Genomic_DNA"/>
</dbReference>
<keyword evidence="1" id="KW-0472">Membrane</keyword>
<feature type="transmembrane region" description="Helical" evidence="1">
    <location>
        <begin position="29"/>
        <end position="52"/>
    </location>
</feature>
<sequence length="98" mass="10698">MRANGSFNSNNPHPLFLDPSFLTAESPSLLILLGSTLPTLVSHLTTLVPYSILSLFWMNHLSNLVFLSILLLSLSLSVNRFLSVSLSFFSQGTLSLAC</sequence>
<keyword evidence="1" id="KW-0812">Transmembrane</keyword>
<dbReference type="Proteomes" id="UP001419268">
    <property type="component" value="Unassembled WGS sequence"/>
</dbReference>
<name>A0AAP0JGS7_9MAGN</name>
<organism evidence="2 3">
    <name type="scientific">Stephania cephalantha</name>
    <dbReference type="NCBI Taxonomy" id="152367"/>
    <lineage>
        <taxon>Eukaryota</taxon>
        <taxon>Viridiplantae</taxon>
        <taxon>Streptophyta</taxon>
        <taxon>Embryophyta</taxon>
        <taxon>Tracheophyta</taxon>
        <taxon>Spermatophyta</taxon>
        <taxon>Magnoliopsida</taxon>
        <taxon>Ranunculales</taxon>
        <taxon>Menispermaceae</taxon>
        <taxon>Menispermoideae</taxon>
        <taxon>Cissampelideae</taxon>
        <taxon>Stephania</taxon>
    </lineage>
</organism>
<feature type="transmembrane region" description="Helical" evidence="1">
    <location>
        <begin position="64"/>
        <end position="82"/>
    </location>
</feature>
<evidence type="ECO:0000313" key="3">
    <source>
        <dbReference type="Proteomes" id="UP001419268"/>
    </source>
</evidence>
<dbReference type="AlphaFoldDB" id="A0AAP0JGS7"/>
<proteinExistence type="predicted"/>
<keyword evidence="1" id="KW-1133">Transmembrane helix</keyword>